<sequence>MTIDQARTPHRRGRLGTRLAAVALAGATVITLAPTAAVAAGGADTAGTGSAEERRPRVDGQRELRYLVEHGGMTAALAEIRLAGRPQWRGAAGTADLATGQPARSDARFRIGSVTKTFVSTVVLQLVGEGRLRLDDPVERHLPGVVPNGAAITVRQLLNHTSGLFNHTEDERFQLTDEAAVRDFAYGRWRYRDYRPEQLAAISAEHPPYFAPGQGWKYSNTNYVLAGMIIQKVTGHSWQHEAERRIVRPLHLEDTVFPGSGTGLGGPHAHAYLDMPEGPADITRLNPSMVDAAGNGISTTSDLNRFHAALFGGRLLRPAEMAALTDTKPTGGPAGDYGLGVVRIDLGPGCEPAWGHDGGLPGWSTLLLGSRDGRRQLALSHNPYVGKDDSASGEPIASLVVKTLCDPPTGTASVAPPLPTALPRTGPDLHVETGPATR</sequence>
<name>A0ABP4J707_9ACTN</name>
<evidence type="ECO:0000313" key="4">
    <source>
        <dbReference type="EMBL" id="GAA1408392.1"/>
    </source>
</evidence>
<organism evidence="4 5">
    <name type="scientific">Kitasatospora putterlickiae</name>
    <dbReference type="NCBI Taxonomy" id="221725"/>
    <lineage>
        <taxon>Bacteria</taxon>
        <taxon>Bacillati</taxon>
        <taxon>Actinomycetota</taxon>
        <taxon>Actinomycetes</taxon>
        <taxon>Kitasatosporales</taxon>
        <taxon>Streptomycetaceae</taxon>
        <taxon>Kitasatospora</taxon>
    </lineage>
</organism>
<dbReference type="InterPro" id="IPR001466">
    <property type="entry name" value="Beta-lactam-related"/>
</dbReference>
<feature type="region of interest" description="Disordered" evidence="1">
    <location>
        <begin position="407"/>
        <end position="438"/>
    </location>
</feature>
<dbReference type="GO" id="GO:0016787">
    <property type="term" value="F:hydrolase activity"/>
    <property type="evidence" value="ECO:0007669"/>
    <property type="project" value="UniProtKB-KW"/>
</dbReference>
<dbReference type="RefSeq" id="WP_344342727.1">
    <property type="nucleotide sequence ID" value="NZ_BAAAKJ010000340.1"/>
</dbReference>
<dbReference type="Pfam" id="PF00144">
    <property type="entry name" value="Beta-lactamase"/>
    <property type="match status" value="1"/>
</dbReference>
<accession>A0ABP4J707</accession>
<dbReference type="SUPFAM" id="SSF56601">
    <property type="entry name" value="beta-lactamase/transpeptidase-like"/>
    <property type="match status" value="1"/>
</dbReference>
<keyword evidence="2" id="KW-0732">Signal</keyword>
<dbReference type="EMBL" id="BAAAKJ010000340">
    <property type="protein sequence ID" value="GAA1408392.1"/>
    <property type="molecule type" value="Genomic_DNA"/>
</dbReference>
<proteinExistence type="predicted"/>
<comment type="caution">
    <text evidence="4">The sequence shown here is derived from an EMBL/GenBank/DDBJ whole genome shotgun (WGS) entry which is preliminary data.</text>
</comment>
<feature type="chain" id="PRO_5046808195" evidence="2">
    <location>
        <begin position="40"/>
        <end position="438"/>
    </location>
</feature>
<dbReference type="PANTHER" id="PTHR46825">
    <property type="entry name" value="D-ALANYL-D-ALANINE-CARBOXYPEPTIDASE/ENDOPEPTIDASE AMPH"/>
    <property type="match status" value="1"/>
</dbReference>
<dbReference type="Gene3D" id="3.40.710.10">
    <property type="entry name" value="DD-peptidase/beta-lactamase superfamily"/>
    <property type="match status" value="1"/>
</dbReference>
<feature type="signal peptide" evidence="2">
    <location>
        <begin position="1"/>
        <end position="39"/>
    </location>
</feature>
<protein>
    <submittedName>
        <fullName evidence="4">Serine hydrolase domain-containing protein</fullName>
    </submittedName>
</protein>
<feature type="domain" description="Beta-lactamase-related" evidence="3">
    <location>
        <begin position="67"/>
        <end position="382"/>
    </location>
</feature>
<dbReference type="PANTHER" id="PTHR46825:SF7">
    <property type="entry name" value="D-ALANYL-D-ALANINE CARBOXYPEPTIDASE"/>
    <property type="match status" value="1"/>
</dbReference>
<evidence type="ECO:0000256" key="2">
    <source>
        <dbReference type="SAM" id="SignalP"/>
    </source>
</evidence>
<dbReference type="Proteomes" id="UP001499863">
    <property type="component" value="Unassembled WGS sequence"/>
</dbReference>
<keyword evidence="4" id="KW-0378">Hydrolase</keyword>
<dbReference type="InterPro" id="IPR012338">
    <property type="entry name" value="Beta-lactam/transpept-like"/>
</dbReference>
<keyword evidence="5" id="KW-1185">Reference proteome</keyword>
<dbReference type="InterPro" id="IPR050491">
    <property type="entry name" value="AmpC-like"/>
</dbReference>
<gene>
    <name evidence="4" type="ORF">GCM10009639_58080</name>
</gene>
<evidence type="ECO:0000256" key="1">
    <source>
        <dbReference type="SAM" id="MobiDB-lite"/>
    </source>
</evidence>
<reference evidence="5" key="1">
    <citation type="journal article" date="2019" name="Int. J. Syst. Evol. Microbiol.">
        <title>The Global Catalogue of Microorganisms (GCM) 10K type strain sequencing project: providing services to taxonomists for standard genome sequencing and annotation.</title>
        <authorList>
            <consortium name="The Broad Institute Genomics Platform"/>
            <consortium name="The Broad Institute Genome Sequencing Center for Infectious Disease"/>
            <person name="Wu L."/>
            <person name="Ma J."/>
        </authorList>
    </citation>
    <scope>NUCLEOTIDE SEQUENCE [LARGE SCALE GENOMIC DNA]</scope>
    <source>
        <strain evidence="5">JCM 12393</strain>
    </source>
</reference>
<evidence type="ECO:0000313" key="5">
    <source>
        <dbReference type="Proteomes" id="UP001499863"/>
    </source>
</evidence>
<evidence type="ECO:0000259" key="3">
    <source>
        <dbReference type="Pfam" id="PF00144"/>
    </source>
</evidence>